<protein>
    <recommendedName>
        <fullName evidence="3">Four helix bundle protein</fullName>
    </recommendedName>
</protein>
<evidence type="ECO:0008006" key="3">
    <source>
        <dbReference type="Google" id="ProtNLM"/>
    </source>
</evidence>
<gene>
    <name evidence="1" type="ORF">CWATWH0402_4170</name>
</gene>
<dbReference type="AlphaFoldDB" id="T2JIW3"/>
<organism evidence="1 2">
    <name type="scientific">Crocosphaera watsonii WH 0402</name>
    <dbReference type="NCBI Taxonomy" id="1284629"/>
    <lineage>
        <taxon>Bacteria</taxon>
        <taxon>Bacillati</taxon>
        <taxon>Cyanobacteriota</taxon>
        <taxon>Cyanophyceae</taxon>
        <taxon>Oscillatoriophycideae</taxon>
        <taxon>Chroococcales</taxon>
        <taxon>Aphanothecaceae</taxon>
        <taxon>Crocosphaera</taxon>
    </lineage>
</organism>
<dbReference type="SUPFAM" id="SSF158446">
    <property type="entry name" value="IVS-encoded protein-like"/>
    <property type="match status" value="1"/>
</dbReference>
<reference evidence="1 2" key="2">
    <citation type="submission" date="2013-09" db="EMBL/GenBank/DDBJ databases">
        <title>Whole genome comparison of six Crocosphaera watsonii strains with differing phenotypes.</title>
        <authorList>
            <person name="Bench S.R."/>
            <person name="Heller P."/>
            <person name="Frank I."/>
            <person name="Arciniega M."/>
            <person name="Shilova I.N."/>
            <person name="Zehr J.P."/>
        </authorList>
    </citation>
    <scope>NUCLEOTIDE SEQUENCE [LARGE SCALE GENOMIC DNA]</scope>
    <source>
        <strain evidence="1 2">WH 0402</strain>
    </source>
</reference>
<dbReference type="InterPro" id="IPR036583">
    <property type="entry name" value="23S_rRNA_IVS_sf"/>
</dbReference>
<sequence>MSEKVFDICERTLNFSVRIVKFCSFLSQQGMESKELSRQLIRSGTSIGANVEEAQAGQSTADFISKMQIALKEARETQYWLKVIIASELVSENRLVSLLNEANELVKIISAIIIKKKRN</sequence>
<dbReference type="Proteomes" id="UP000018130">
    <property type="component" value="Unassembled WGS sequence"/>
</dbReference>
<dbReference type="NCBIfam" id="TIGR02436">
    <property type="entry name" value="four helix bundle protein"/>
    <property type="match status" value="1"/>
</dbReference>
<accession>T2JIW3</accession>
<dbReference type="Pfam" id="PF05635">
    <property type="entry name" value="23S_rRNA_IVP"/>
    <property type="match status" value="1"/>
</dbReference>
<dbReference type="PANTHER" id="PTHR38471">
    <property type="entry name" value="FOUR HELIX BUNDLE PROTEIN"/>
    <property type="match status" value="1"/>
</dbReference>
<evidence type="ECO:0000313" key="1">
    <source>
        <dbReference type="EMBL" id="CCQ65768.1"/>
    </source>
</evidence>
<evidence type="ECO:0000313" key="2">
    <source>
        <dbReference type="Proteomes" id="UP000018130"/>
    </source>
</evidence>
<dbReference type="RefSeq" id="WP_048323911.1">
    <property type="nucleotide sequence ID" value="NZ_CAQN01000260.1"/>
</dbReference>
<reference evidence="1 2" key="1">
    <citation type="submission" date="2013-01" db="EMBL/GenBank/DDBJ databases">
        <authorList>
            <person name="Bench S."/>
        </authorList>
    </citation>
    <scope>NUCLEOTIDE SEQUENCE [LARGE SCALE GENOMIC DNA]</scope>
    <source>
        <strain evidence="1 2">WH 0402</strain>
    </source>
</reference>
<dbReference type="EMBL" id="CAQN01000260">
    <property type="protein sequence ID" value="CCQ65768.1"/>
    <property type="molecule type" value="Genomic_DNA"/>
</dbReference>
<comment type="caution">
    <text evidence="1">The sequence shown here is derived from an EMBL/GenBank/DDBJ whole genome shotgun (WGS) entry which is preliminary data.</text>
</comment>
<dbReference type="PANTHER" id="PTHR38471:SF2">
    <property type="entry name" value="FOUR HELIX BUNDLE PROTEIN"/>
    <property type="match status" value="1"/>
</dbReference>
<dbReference type="Gene3D" id="1.20.1440.60">
    <property type="entry name" value="23S rRNA-intervening sequence"/>
    <property type="match status" value="1"/>
</dbReference>
<dbReference type="PIRSF" id="PIRSF035652">
    <property type="entry name" value="CHP02436"/>
    <property type="match status" value="1"/>
</dbReference>
<dbReference type="InterPro" id="IPR012657">
    <property type="entry name" value="23S_rRNA-intervening_sequence"/>
</dbReference>
<name>T2JIW3_CROWT</name>
<proteinExistence type="predicted"/>